<dbReference type="EMBL" id="BART01030030">
    <property type="protein sequence ID" value="GAH13400.1"/>
    <property type="molecule type" value="Genomic_DNA"/>
</dbReference>
<sequence>MVRNIPSFCSNCGFELKDLNQRFCQECGFELASVAEQAPESAPAATELMGLFDIRRSYYVLKEKYWDWGSGDILDENN</sequence>
<accession>X1DYW7</accession>
<feature type="non-terminal residue" evidence="2">
    <location>
        <position position="78"/>
    </location>
</feature>
<dbReference type="AlphaFoldDB" id="X1DYW7"/>
<organism evidence="2">
    <name type="scientific">marine sediment metagenome</name>
    <dbReference type="NCBI Taxonomy" id="412755"/>
    <lineage>
        <taxon>unclassified sequences</taxon>
        <taxon>metagenomes</taxon>
        <taxon>ecological metagenomes</taxon>
    </lineage>
</organism>
<feature type="domain" description="Zinc-ribbon" evidence="1">
    <location>
        <begin position="8"/>
        <end position="31"/>
    </location>
</feature>
<dbReference type="Pfam" id="PF13240">
    <property type="entry name" value="Zn_Ribbon_1"/>
    <property type="match status" value="1"/>
</dbReference>
<evidence type="ECO:0000259" key="1">
    <source>
        <dbReference type="Pfam" id="PF13240"/>
    </source>
</evidence>
<protein>
    <recommendedName>
        <fullName evidence="1">Zinc-ribbon domain-containing protein</fullName>
    </recommendedName>
</protein>
<comment type="caution">
    <text evidence="2">The sequence shown here is derived from an EMBL/GenBank/DDBJ whole genome shotgun (WGS) entry which is preliminary data.</text>
</comment>
<reference evidence="2" key="1">
    <citation type="journal article" date="2014" name="Front. Microbiol.">
        <title>High frequency of phylogenetically diverse reductive dehalogenase-homologous genes in deep subseafloor sedimentary metagenomes.</title>
        <authorList>
            <person name="Kawai M."/>
            <person name="Futagami T."/>
            <person name="Toyoda A."/>
            <person name="Takaki Y."/>
            <person name="Nishi S."/>
            <person name="Hori S."/>
            <person name="Arai W."/>
            <person name="Tsubouchi T."/>
            <person name="Morono Y."/>
            <person name="Uchiyama I."/>
            <person name="Ito T."/>
            <person name="Fujiyama A."/>
            <person name="Inagaki F."/>
            <person name="Takami H."/>
        </authorList>
    </citation>
    <scope>NUCLEOTIDE SEQUENCE</scope>
    <source>
        <strain evidence="2">Expedition CK06-06</strain>
    </source>
</reference>
<proteinExistence type="predicted"/>
<dbReference type="SUPFAM" id="SSF144206">
    <property type="entry name" value="NOB1 zinc finger-like"/>
    <property type="match status" value="1"/>
</dbReference>
<gene>
    <name evidence="2" type="ORF">S01H4_52537</name>
</gene>
<dbReference type="InterPro" id="IPR036283">
    <property type="entry name" value="NOB1_Zf-like_sf"/>
</dbReference>
<dbReference type="InterPro" id="IPR026870">
    <property type="entry name" value="Zinc_ribbon_dom"/>
</dbReference>
<evidence type="ECO:0000313" key="2">
    <source>
        <dbReference type="EMBL" id="GAH13400.1"/>
    </source>
</evidence>
<name>X1DYW7_9ZZZZ</name>